<comment type="caution">
    <text evidence="2">The sequence shown here is derived from an EMBL/GenBank/DDBJ whole genome shotgun (WGS) entry which is preliminary data.</text>
</comment>
<keyword evidence="1" id="KW-0472">Membrane</keyword>
<keyword evidence="3" id="KW-1185">Reference proteome</keyword>
<evidence type="ECO:0000256" key="1">
    <source>
        <dbReference type="SAM" id="Phobius"/>
    </source>
</evidence>
<evidence type="ECO:0000313" key="2">
    <source>
        <dbReference type="EMBL" id="GEN33194.1"/>
    </source>
</evidence>
<dbReference type="EMBL" id="BJXX01000028">
    <property type="protein sequence ID" value="GEN33194.1"/>
    <property type="molecule type" value="Genomic_DNA"/>
</dbReference>
<organism evidence="2 3">
    <name type="scientific">Aneurinibacillus danicus</name>
    <dbReference type="NCBI Taxonomy" id="267746"/>
    <lineage>
        <taxon>Bacteria</taxon>
        <taxon>Bacillati</taxon>
        <taxon>Bacillota</taxon>
        <taxon>Bacilli</taxon>
        <taxon>Bacillales</taxon>
        <taxon>Paenibacillaceae</taxon>
        <taxon>Aneurinibacillus group</taxon>
        <taxon>Aneurinibacillus</taxon>
    </lineage>
</organism>
<dbReference type="Proteomes" id="UP000321157">
    <property type="component" value="Unassembled WGS sequence"/>
</dbReference>
<name>A0A511V2S8_9BACL</name>
<protein>
    <submittedName>
        <fullName evidence="2">Uncharacterized protein</fullName>
    </submittedName>
</protein>
<keyword evidence="1" id="KW-1133">Transmembrane helix</keyword>
<evidence type="ECO:0000313" key="3">
    <source>
        <dbReference type="Proteomes" id="UP000321157"/>
    </source>
</evidence>
<reference evidence="2 3" key="1">
    <citation type="submission" date="2019-07" db="EMBL/GenBank/DDBJ databases">
        <title>Whole genome shotgun sequence of Aneurinibacillus danicus NBRC 102444.</title>
        <authorList>
            <person name="Hosoyama A."/>
            <person name="Uohara A."/>
            <person name="Ohji S."/>
            <person name="Ichikawa N."/>
        </authorList>
    </citation>
    <scope>NUCLEOTIDE SEQUENCE [LARGE SCALE GENOMIC DNA]</scope>
    <source>
        <strain evidence="2 3">NBRC 102444</strain>
    </source>
</reference>
<keyword evidence="1" id="KW-0812">Transmembrane</keyword>
<accession>A0A511V2S8</accession>
<gene>
    <name evidence="2" type="ORF">ADA01nite_06540</name>
</gene>
<proteinExistence type="predicted"/>
<sequence>MNGIAVDAACLFLLQWNQISTGGYARMGGQQIAIFGLIGSMAIPLILLTVMFVASKRKNKKA</sequence>
<feature type="transmembrane region" description="Helical" evidence="1">
    <location>
        <begin position="32"/>
        <end position="54"/>
    </location>
</feature>
<dbReference type="AlphaFoldDB" id="A0A511V2S8"/>